<dbReference type="InterPro" id="IPR043136">
    <property type="entry name" value="B30.2/SPRY_sf"/>
</dbReference>
<dbReference type="InterPro" id="IPR013320">
    <property type="entry name" value="ConA-like_dom_sf"/>
</dbReference>
<dbReference type="PANTHER" id="PTHR12381">
    <property type="entry name" value="HETEROGENEOUS NUCLEAR RIBONUCLEOPROTEIN U FAMILY MEMBER"/>
    <property type="match status" value="1"/>
</dbReference>
<dbReference type="InterPro" id="IPR003034">
    <property type="entry name" value="SAP_dom"/>
</dbReference>
<feature type="compositionally biased region" description="Polar residues" evidence="3">
    <location>
        <begin position="846"/>
        <end position="860"/>
    </location>
</feature>
<evidence type="ECO:0000313" key="6">
    <source>
        <dbReference type="Proteomes" id="UP001353858"/>
    </source>
</evidence>
<dbReference type="SMART" id="SM00449">
    <property type="entry name" value="SPRY"/>
    <property type="match status" value="1"/>
</dbReference>
<feature type="compositionally biased region" description="Basic and acidic residues" evidence="3">
    <location>
        <begin position="88"/>
        <end position="106"/>
    </location>
</feature>
<feature type="domain" description="SAP" evidence="4">
    <location>
        <begin position="6"/>
        <end position="40"/>
    </location>
</feature>
<dbReference type="AlphaFoldDB" id="A0AAN7NVG2"/>
<dbReference type="GO" id="GO:0003723">
    <property type="term" value="F:RNA binding"/>
    <property type="evidence" value="ECO:0007669"/>
    <property type="project" value="TreeGrafter"/>
</dbReference>
<comment type="subcellular location">
    <subcellularLocation>
        <location evidence="1">Nucleus</location>
    </subcellularLocation>
</comment>
<keyword evidence="6" id="KW-1185">Reference proteome</keyword>
<feature type="compositionally biased region" description="Polar residues" evidence="3">
    <location>
        <begin position="53"/>
        <end position="67"/>
    </location>
</feature>
<dbReference type="InterPro" id="IPR036361">
    <property type="entry name" value="SAP_dom_sf"/>
</dbReference>
<feature type="compositionally biased region" description="Basic and acidic residues" evidence="3">
    <location>
        <begin position="185"/>
        <end position="194"/>
    </location>
</feature>
<dbReference type="InterPro" id="IPR003877">
    <property type="entry name" value="SPRY_dom"/>
</dbReference>
<dbReference type="Pfam" id="PF13671">
    <property type="entry name" value="AAA_33"/>
    <property type="match status" value="1"/>
</dbReference>
<dbReference type="SUPFAM" id="SSF68906">
    <property type="entry name" value="SAP domain"/>
    <property type="match status" value="1"/>
</dbReference>
<feature type="compositionally biased region" description="Basic and acidic residues" evidence="3">
    <location>
        <begin position="294"/>
        <end position="340"/>
    </location>
</feature>
<feature type="region of interest" description="Disordered" evidence="3">
    <location>
        <begin position="46"/>
        <end position="226"/>
    </location>
</feature>
<evidence type="ECO:0000259" key="4">
    <source>
        <dbReference type="PROSITE" id="PS50800"/>
    </source>
</evidence>
<dbReference type="Gene3D" id="1.10.720.30">
    <property type="entry name" value="SAP domain"/>
    <property type="match status" value="1"/>
</dbReference>
<feature type="compositionally biased region" description="Basic and acidic residues" evidence="3">
    <location>
        <begin position="734"/>
        <end position="772"/>
    </location>
</feature>
<evidence type="ECO:0000256" key="2">
    <source>
        <dbReference type="ARBA" id="ARBA00023242"/>
    </source>
</evidence>
<dbReference type="Proteomes" id="UP001353858">
    <property type="component" value="Unassembled WGS sequence"/>
</dbReference>
<gene>
    <name evidence="5" type="ORF">RN001_015279</name>
</gene>
<dbReference type="GO" id="GO:0000380">
    <property type="term" value="P:alternative mRNA splicing, via spliceosome"/>
    <property type="evidence" value="ECO:0007669"/>
    <property type="project" value="TreeGrafter"/>
</dbReference>
<dbReference type="CDD" id="cd12884">
    <property type="entry name" value="SPRY_hnRNP"/>
    <property type="match status" value="1"/>
</dbReference>
<protein>
    <recommendedName>
        <fullName evidence="4">SAP domain-containing protein</fullName>
    </recommendedName>
</protein>
<dbReference type="InterPro" id="IPR035778">
    <property type="entry name" value="SPRY_hnRNP_U"/>
</dbReference>
<feature type="compositionally biased region" description="Acidic residues" evidence="3">
    <location>
        <begin position="121"/>
        <end position="131"/>
    </location>
</feature>
<evidence type="ECO:0000256" key="3">
    <source>
        <dbReference type="SAM" id="MobiDB-lite"/>
    </source>
</evidence>
<comment type="caution">
    <text evidence="5">The sequence shown here is derived from an EMBL/GenBank/DDBJ whole genome shotgun (WGS) entry which is preliminary data.</text>
</comment>
<dbReference type="InterPro" id="IPR027417">
    <property type="entry name" value="P-loop_NTPase"/>
</dbReference>
<dbReference type="Pfam" id="PF00622">
    <property type="entry name" value="SPRY"/>
    <property type="match status" value="1"/>
</dbReference>
<dbReference type="PANTHER" id="PTHR12381:SF56">
    <property type="entry name" value="B30.2_SPRY DOMAIN-CONTAINING PROTEIN-RELATED"/>
    <property type="match status" value="1"/>
</dbReference>
<sequence length="977" mass="110782">MSSIDPAKLKVVELRAELTSRGLDAKGNKPVLVKRLKDALELELKEEIPDTSIVDTSTEDVNTSQESVGDDVQTVPPDKDEEPEGIDEEKKPEDEKVEKEEEVKEALEEEVKEEEAPAVVEEPEEDIAELPEDSKPEEEIAPGDSVTVSKEKEISENGENENDEEMKDEAKIEESESMDVAPVDVESKVPEGKGEKRRHSSPSPERVQRKRSKSPIKEDEPVIDNNKVQLSWYDSDLHLQIDKKTFLSGKPYHEGAFGYAWAGARATHAVKTGKVYFEVKVTEELKWDDLVKQSDRRRDGHRTENSKRDRQRGDREKENTKTDNPKPAEQNEKPKDEKTPVESQVEPNLTVVKIEEKVEEMEVAESIPVTVTVKEEKVEDKGEEKQESVEEPALVEPTLKHLVRVGWSSGAASLQLGEGEFSYGYESTGKFVANKVFTNYGAKFGLGDVVGAYLDITDECITFNYTLNGELQPDITSIARSELPLENFSLFPHVLARNYSFDVNFGSEDPWFPSPENLIDYVYVGNVEDRIEGPQRPQTRNECEVIMMCGLPASGKTHWVRNMIDETLDKSYTVIGNSHLLEKMTVNGNPLKNNYKGRWNVILDRLMKCVNILVEAAALRRRNFIIDQTNVFPSAQRRKMRLFEGFKRRAVVVVVGDDEQAKRRAQQEAQDGKDVPDSAILEMKANMSLPKRGDWLEEVTYVELNEDEAKAVVQKYNQQGREAGFGPIGGQRCGYRDNRGHPYRWDHSTSRRDYRGGYRDNRHQSNRYDRSRQHGGWHNRRPPPGSWNRDIRRDGRGSSRDYRNNNRSDSGSRPDRSSNRDNRNRNQSSNHYNRNPRSQNSRNQPTNWQGGSSTGNWQTPGNWGGQGMWNQGNWNQDGWGSSSGGSAAQASQWKNSYGQGGYSQGYGNYPSWNYYGYPQNWHSQGQPQTTTAGGTMASDSSNMAYNQYSQQATWAQYAQQYPQDQTGSSHADQSLPK</sequence>
<dbReference type="SMART" id="SM00513">
    <property type="entry name" value="SAP"/>
    <property type="match status" value="1"/>
</dbReference>
<feature type="compositionally biased region" description="Acidic residues" evidence="3">
    <location>
        <begin position="156"/>
        <end position="167"/>
    </location>
</feature>
<feature type="region of interest" description="Disordered" evidence="3">
    <location>
        <begin position="294"/>
        <end position="347"/>
    </location>
</feature>
<accession>A0AAN7NVG2</accession>
<reference evidence="6" key="1">
    <citation type="submission" date="2023-01" db="EMBL/GenBank/DDBJ databases">
        <title>Key to firefly adult light organ development and bioluminescence: homeobox transcription factors regulate luciferase expression and transportation to peroxisome.</title>
        <authorList>
            <person name="Fu X."/>
        </authorList>
    </citation>
    <scope>NUCLEOTIDE SEQUENCE [LARGE SCALE GENOMIC DNA]</scope>
</reference>
<feature type="compositionally biased region" description="Basic and acidic residues" evidence="3">
    <location>
        <begin position="789"/>
        <end position="824"/>
    </location>
</feature>
<feature type="compositionally biased region" description="Low complexity" evidence="3">
    <location>
        <begin position="868"/>
        <end position="889"/>
    </location>
</feature>
<evidence type="ECO:0000313" key="5">
    <source>
        <dbReference type="EMBL" id="KAK4873250.1"/>
    </source>
</evidence>
<dbReference type="EMBL" id="JARPUR010000007">
    <property type="protein sequence ID" value="KAK4873250.1"/>
    <property type="molecule type" value="Genomic_DNA"/>
</dbReference>
<evidence type="ECO:0000256" key="1">
    <source>
        <dbReference type="ARBA" id="ARBA00004123"/>
    </source>
</evidence>
<dbReference type="SUPFAM" id="SSF52540">
    <property type="entry name" value="P-loop containing nucleoside triphosphate hydrolases"/>
    <property type="match status" value="1"/>
</dbReference>
<proteinExistence type="predicted"/>
<feature type="region of interest" description="Disordered" evidence="3">
    <location>
        <begin position="721"/>
        <end position="889"/>
    </location>
</feature>
<dbReference type="SUPFAM" id="SSF49899">
    <property type="entry name" value="Concanavalin A-like lectins/glucanases"/>
    <property type="match status" value="1"/>
</dbReference>
<feature type="compositionally biased region" description="Low complexity" evidence="3">
    <location>
        <begin position="825"/>
        <end position="845"/>
    </location>
</feature>
<dbReference type="Gene3D" id="2.60.120.920">
    <property type="match status" value="1"/>
</dbReference>
<dbReference type="Gene3D" id="3.40.50.300">
    <property type="entry name" value="P-loop containing nucleotide triphosphate hydrolases"/>
    <property type="match status" value="1"/>
</dbReference>
<keyword evidence="2" id="KW-0539">Nucleus</keyword>
<name>A0AAN7NVG2_9COLE</name>
<dbReference type="PROSITE" id="PS50800">
    <property type="entry name" value="SAP"/>
    <property type="match status" value="1"/>
</dbReference>
<dbReference type="GO" id="GO:0005634">
    <property type="term" value="C:nucleus"/>
    <property type="evidence" value="ECO:0007669"/>
    <property type="project" value="UniProtKB-SubCell"/>
</dbReference>
<dbReference type="Pfam" id="PF02037">
    <property type="entry name" value="SAP"/>
    <property type="match status" value="1"/>
</dbReference>
<organism evidence="5 6">
    <name type="scientific">Aquatica leii</name>
    <dbReference type="NCBI Taxonomy" id="1421715"/>
    <lineage>
        <taxon>Eukaryota</taxon>
        <taxon>Metazoa</taxon>
        <taxon>Ecdysozoa</taxon>
        <taxon>Arthropoda</taxon>
        <taxon>Hexapoda</taxon>
        <taxon>Insecta</taxon>
        <taxon>Pterygota</taxon>
        <taxon>Neoptera</taxon>
        <taxon>Endopterygota</taxon>
        <taxon>Coleoptera</taxon>
        <taxon>Polyphaga</taxon>
        <taxon>Elateriformia</taxon>
        <taxon>Elateroidea</taxon>
        <taxon>Lampyridae</taxon>
        <taxon>Luciolinae</taxon>
        <taxon>Aquatica</taxon>
    </lineage>
</organism>